<protein>
    <submittedName>
        <fullName evidence="2">Toll/interleukin-1 receptor domain-containing protein</fullName>
    </submittedName>
</protein>
<gene>
    <name evidence="2" type="ORF">DW352_09725</name>
</gene>
<dbReference type="PROSITE" id="PS50104">
    <property type="entry name" value="TIR"/>
    <property type="match status" value="1"/>
</dbReference>
<proteinExistence type="predicted"/>
<feature type="domain" description="TIR" evidence="1">
    <location>
        <begin position="1"/>
        <end position="142"/>
    </location>
</feature>
<dbReference type="RefSeq" id="WP_115690722.1">
    <property type="nucleotide sequence ID" value="NZ_CP031417.1"/>
</dbReference>
<evidence type="ECO:0000313" key="2">
    <source>
        <dbReference type="EMBL" id="AXK80763.1"/>
    </source>
</evidence>
<sequence>MPSVFFSYSHADEALRDQLEKQLSLLKRQGVIEVWHDRRIGAGQDFGKEIDHHIETDDIILLLISADFLDSNYCYEKEMARAMARHEAGEAVVIPVILRACDWHGAPFGKLNATPPDGRPITQFPDRDQALLEVAKAVRAVAERLAPRGTITRDKAPGSVGAPAPKIDSAPRSSNLRVAKQFSERDRDAFKIDCFEFMAKFFENSLTELSQRNPGIEGSFRRIDANRFSAKIYKNGKSVAQCTVFLGDQFASGIAYSSSEMGNGYNELLSVDSDDQAMYLRPLGMTIARAGGDRAKLSQEGASEAYWSMLIERIQGG</sequence>
<dbReference type="InterPro" id="IPR000157">
    <property type="entry name" value="TIR_dom"/>
</dbReference>
<dbReference type="Pfam" id="PF13676">
    <property type="entry name" value="TIR_2"/>
    <property type="match status" value="1"/>
</dbReference>
<evidence type="ECO:0000313" key="3">
    <source>
        <dbReference type="Proteomes" id="UP000254889"/>
    </source>
</evidence>
<dbReference type="Gene3D" id="3.40.50.10140">
    <property type="entry name" value="Toll/interleukin-1 receptor homology (TIR) domain"/>
    <property type="match status" value="1"/>
</dbReference>
<dbReference type="GO" id="GO:0007165">
    <property type="term" value="P:signal transduction"/>
    <property type="evidence" value="ECO:0007669"/>
    <property type="project" value="InterPro"/>
</dbReference>
<dbReference type="SMART" id="SM00255">
    <property type="entry name" value="TIR"/>
    <property type="match status" value="1"/>
</dbReference>
<accession>A0A345ZV16</accession>
<reference evidence="2 3" key="1">
    <citation type="submission" date="2018-07" db="EMBL/GenBank/DDBJ databases">
        <authorList>
            <person name="Quirk P.G."/>
            <person name="Krulwich T.A."/>
        </authorList>
    </citation>
    <scope>NUCLEOTIDE SEQUENCE [LARGE SCALE GENOMIC DNA]</scope>
    <source>
        <strain evidence="2 3">CC-BB4</strain>
    </source>
</reference>
<dbReference type="AlphaFoldDB" id="A0A345ZV16"/>
<dbReference type="InterPro" id="IPR035897">
    <property type="entry name" value="Toll_tir_struct_dom_sf"/>
</dbReference>
<dbReference type="OrthoDB" id="1426235at2"/>
<organism evidence="2 3">
    <name type="scientific">Pseudolabrys taiwanensis</name>
    <dbReference type="NCBI Taxonomy" id="331696"/>
    <lineage>
        <taxon>Bacteria</taxon>
        <taxon>Pseudomonadati</taxon>
        <taxon>Pseudomonadota</taxon>
        <taxon>Alphaproteobacteria</taxon>
        <taxon>Hyphomicrobiales</taxon>
        <taxon>Xanthobacteraceae</taxon>
        <taxon>Pseudolabrys</taxon>
    </lineage>
</organism>
<dbReference type="SUPFAM" id="SSF52200">
    <property type="entry name" value="Toll/Interleukin receptor TIR domain"/>
    <property type="match status" value="1"/>
</dbReference>
<keyword evidence="2" id="KW-0675">Receptor</keyword>
<dbReference type="Proteomes" id="UP000254889">
    <property type="component" value="Chromosome"/>
</dbReference>
<name>A0A345ZV16_9HYPH</name>
<dbReference type="EMBL" id="CP031417">
    <property type="protein sequence ID" value="AXK80763.1"/>
    <property type="molecule type" value="Genomic_DNA"/>
</dbReference>
<evidence type="ECO:0000259" key="1">
    <source>
        <dbReference type="PROSITE" id="PS50104"/>
    </source>
</evidence>
<keyword evidence="3" id="KW-1185">Reference proteome</keyword>
<dbReference type="KEGG" id="ptaw:DW352_09725"/>